<dbReference type="InterPro" id="IPR015854">
    <property type="entry name" value="ABC_transpr_LolD-like"/>
</dbReference>
<evidence type="ECO:0000313" key="13">
    <source>
        <dbReference type="EMBL" id="MDQ1122619.1"/>
    </source>
</evidence>
<feature type="transmembrane region" description="Helical" evidence="11">
    <location>
        <begin position="518"/>
        <end position="545"/>
    </location>
</feature>
<dbReference type="Pfam" id="PF00005">
    <property type="entry name" value="ABC_tran"/>
    <property type="match status" value="1"/>
</dbReference>
<keyword evidence="5" id="KW-0547">Nucleotide-binding</keyword>
<dbReference type="PROSITE" id="PS50893">
    <property type="entry name" value="ABC_TRANSPORTER_2"/>
    <property type="match status" value="1"/>
</dbReference>
<evidence type="ECO:0000256" key="2">
    <source>
        <dbReference type="ARBA" id="ARBA00022448"/>
    </source>
</evidence>
<feature type="transmembrane region" description="Helical" evidence="11">
    <location>
        <begin position="566"/>
        <end position="595"/>
    </location>
</feature>
<dbReference type="Pfam" id="PF02687">
    <property type="entry name" value="FtsX"/>
    <property type="match status" value="1"/>
</dbReference>
<gene>
    <name evidence="13" type="ORF">QE412_001192</name>
</gene>
<dbReference type="PROSITE" id="PS00211">
    <property type="entry name" value="ABC_TRANSPORTER_1"/>
    <property type="match status" value="1"/>
</dbReference>
<dbReference type="GO" id="GO:0005524">
    <property type="term" value="F:ATP binding"/>
    <property type="evidence" value="ECO:0007669"/>
    <property type="project" value="UniProtKB-KW"/>
</dbReference>
<dbReference type="PANTHER" id="PTHR24220">
    <property type="entry name" value="IMPORT ATP-BINDING PROTEIN"/>
    <property type="match status" value="1"/>
</dbReference>
<feature type="transmembrane region" description="Helical" evidence="11">
    <location>
        <begin position="607"/>
        <end position="633"/>
    </location>
</feature>
<dbReference type="RefSeq" id="WP_307481195.1">
    <property type="nucleotide sequence ID" value="NZ_JAUTBF010000001.1"/>
</dbReference>
<accession>A0ABU0TSH8</accession>
<comment type="caution">
    <text evidence="13">The sequence shown here is derived from an EMBL/GenBank/DDBJ whole genome shotgun (WGS) entry which is preliminary data.</text>
</comment>
<keyword evidence="6 13" id="KW-0067">ATP-binding</keyword>
<evidence type="ECO:0000256" key="11">
    <source>
        <dbReference type="SAM" id="Phobius"/>
    </source>
</evidence>
<dbReference type="Gene3D" id="3.40.50.300">
    <property type="entry name" value="P-loop containing nucleotide triphosphate hydrolases"/>
    <property type="match status" value="1"/>
</dbReference>
<dbReference type="InterPro" id="IPR003439">
    <property type="entry name" value="ABC_transporter-like_ATP-bd"/>
</dbReference>
<dbReference type="InterPro" id="IPR017911">
    <property type="entry name" value="MacB-like_ATP-bd"/>
</dbReference>
<keyword evidence="4 11" id="KW-0812">Transmembrane</keyword>
<evidence type="ECO:0000259" key="12">
    <source>
        <dbReference type="PROSITE" id="PS50893"/>
    </source>
</evidence>
<proteinExistence type="inferred from homology"/>
<evidence type="ECO:0000256" key="7">
    <source>
        <dbReference type="ARBA" id="ARBA00022989"/>
    </source>
</evidence>
<evidence type="ECO:0000256" key="1">
    <source>
        <dbReference type="ARBA" id="ARBA00004429"/>
    </source>
</evidence>
<evidence type="ECO:0000256" key="8">
    <source>
        <dbReference type="ARBA" id="ARBA00023136"/>
    </source>
</evidence>
<evidence type="ECO:0000256" key="6">
    <source>
        <dbReference type="ARBA" id="ARBA00022840"/>
    </source>
</evidence>
<keyword evidence="2" id="KW-0813">Transport</keyword>
<evidence type="ECO:0000256" key="9">
    <source>
        <dbReference type="ARBA" id="ARBA00038388"/>
    </source>
</evidence>
<dbReference type="InterPro" id="IPR027417">
    <property type="entry name" value="P-loop_NTPase"/>
</dbReference>
<dbReference type="PANTHER" id="PTHR24220:SF648">
    <property type="entry name" value="ABC TRANSPORTER ATP-BINDING PROTEIN YTRE"/>
    <property type="match status" value="1"/>
</dbReference>
<evidence type="ECO:0000256" key="10">
    <source>
        <dbReference type="SAM" id="MobiDB-lite"/>
    </source>
</evidence>
<dbReference type="SMART" id="SM00382">
    <property type="entry name" value="AAA"/>
    <property type="match status" value="1"/>
</dbReference>
<dbReference type="InterPro" id="IPR003593">
    <property type="entry name" value="AAA+_ATPase"/>
</dbReference>
<name>A0ABU0TSH8_MICTR</name>
<evidence type="ECO:0000256" key="4">
    <source>
        <dbReference type="ARBA" id="ARBA00022692"/>
    </source>
</evidence>
<comment type="similarity">
    <text evidence="9">Belongs to the ABC transporter superfamily. Macrolide exporter (TC 3.A.1.122) family.</text>
</comment>
<sequence>MTGKPPTQPLLELRAVSRSFDTPAGTTHALRNVSLRVDDGDFVAIVGPSGSGKSTLLNILGLLDRPSTGTYEFATRETSRLSEKERDTIRSREIGFVFQDAHMLLDETAASNAALGLRVRGEALRDRRRAVSHALSMLGMRHRANHLARQLSGGERQRVAIARAVATGPRLLLADEPTGALDGENSQTVIEHLRALNASGVTVVVITHDPVVASAANRQLHLEDGTLRDGSAEQPALHPSPPRTERLSRQTPAAFVRKLWDELLDAVSSHTSRPGRAALLLSAFLLGTGGLVCSLGISQTAAIQVAERLNAAGLDEVVVRSSLPDDSFYSATSGARLMDLRGVKGVGYVSSLEADLTVFDSAAGLEDPVFTGEVLVADSSYLRIHNAGVSPSTAVALLDNPWGGAVALVGSTAAAELGIAGPGPGRVLHLGNVAVDVVGIIEDGGRIAELSNSVVVSRTAAKGLRPADPQFVVRTEPGFPAPVAEAAPIALSPGDPSRVQIETVADLRSIQLGVSTDLGALVGISSAVLLALACLTAAASMYLSVQARAREVALRRAIGSSRSSIWRIFTLEGIFIGLLGGVAGSTVGLYALIGISLTQGWVPRLDIATVGVGVLAGTVTGILSATYPALVAARANPAVAIRQ</sequence>
<keyword evidence="7 11" id="KW-1133">Transmembrane helix</keyword>
<organism evidence="13 14">
    <name type="scientific">Microbacterium trichothecenolyticum</name>
    <name type="common">Aureobacterium trichothecenolyticum</name>
    <dbReference type="NCBI Taxonomy" id="69370"/>
    <lineage>
        <taxon>Bacteria</taxon>
        <taxon>Bacillati</taxon>
        <taxon>Actinomycetota</taxon>
        <taxon>Actinomycetes</taxon>
        <taxon>Micrococcales</taxon>
        <taxon>Microbacteriaceae</taxon>
        <taxon>Microbacterium</taxon>
    </lineage>
</organism>
<feature type="region of interest" description="Disordered" evidence="10">
    <location>
        <begin position="228"/>
        <end position="249"/>
    </location>
</feature>
<protein>
    <submittedName>
        <fullName evidence="13">Macrolide transport system ATP-binding/permease protein</fullName>
    </submittedName>
</protein>
<dbReference type="Proteomes" id="UP001226691">
    <property type="component" value="Unassembled WGS sequence"/>
</dbReference>
<evidence type="ECO:0000256" key="3">
    <source>
        <dbReference type="ARBA" id="ARBA00022475"/>
    </source>
</evidence>
<dbReference type="SUPFAM" id="SSF52540">
    <property type="entry name" value="P-loop containing nucleoside triphosphate hydrolases"/>
    <property type="match status" value="1"/>
</dbReference>
<feature type="domain" description="ABC transporter" evidence="12">
    <location>
        <begin position="11"/>
        <end position="249"/>
    </location>
</feature>
<comment type="subcellular location">
    <subcellularLocation>
        <location evidence="1">Cell inner membrane</location>
        <topology evidence="1">Multi-pass membrane protein</topology>
    </subcellularLocation>
</comment>
<dbReference type="InterPro" id="IPR003838">
    <property type="entry name" value="ABC3_permease_C"/>
</dbReference>
<keyword evidence="3" id="KW-1003">Cell membrane</keyword>
<dbReference type="EMBL" id="JAUTBF010000001">
    <property type="protein sequence ID" value="MDQ1122619.1"/>
    <property type="molecule type" value="Genomic_DNA"/>
</dbReference>
<dbReference type="CDD" id="cd03255">
    <property type="entry name" value="ABC_MJ0796_LolCDE_FtsE"/>
    <property type="match status" value="1"/>
</dbReference>
<reference evidence="13 14" key="1">
    <citation type="submission" date="2023-07" db="EMBL/GenBank/DDBJ databases">
        <title>Functional and genomic diversity of the sorghum phyllosphere microbiome.</title>
        <authorList>
            <person name="Shade A."/>
        </authorList>
    </citation>
    <scope>NUCLEOTIDE SEQUENCE [LARGE SCALE GENOMIC DNA]</scope>
    <source>
        <strain evidence="13 14">SORGH_AS_1207</strain>
    </source>
</reference>
<keyword evidence="8 11" id="KW-0472">Membrane</keyword>
<evidence type="ECO:0000256" key="5">
    <source>
        <dbReference type="ARBA" id="ARBA00022741"/>
    </source>
</evidence>
<keyword evidence="14" id="KW-1185">Reference proteome</keyword>
<evidence type="ECO:0000313" key="14">
    <source>
        <dbReference type="Proteomes" id="UP001226691"/>
    </source>
</evidence>
<dbReference type="InterPro" id="IPR017871">
    <property type="entry name" value="ABC_transporter-like_CS"/>
</dbReference>